<evidence type="ECO:0000313" key="2">
    <source>
        <dbReference type="Proteomes" id="UP001472677"/>
    </source>
</evidence>
<accession>A0ABR2CVD1</accession>
<reference evidence="1 2" key="1">
    <citation type="journal article" date="2024" name="G3 (Bethesda)">
        <title>Genome assembly of Hibiscus sabdariffa L. provides insights into metabolisms of medicinal natural products.</title>
        <authorList>
            <person name="Kim T."/>
        </authorList>
    </citation>
    <scope>NUCLEOTIDE SEQUENCE [LARGE SCALE GENOMIC DNA]</scope>
    <source>
        <strain evidence="1">TK-2024</strain>
        <tissue evidence="1">Old leaves</tissue>
    </source>
</reference>
<name>A0ABR2CVD1_9ROSI</name>
<evidence type="ECO:0000313" key="1">
    <source>
        <dbReference type="EMBL" id="KAK8524317.1"/>
    </source>
</evidence>
<gene>
    <name evidence="1" type="ORF">V6N12_029183</name>
</gene>
<protein>
    <submittedName>
        <fullName evidence="1">Uncharacterized protein</fullName>
    </submittedName>
</protein>
<proteinExistence type="predicted"/>
<keyword evidence="2" id="KW-1185">Reference proteome</keyword>
<dbReference type="Proteomes" id="UP001472677">
    <property type="component" value="Unassembled WGS sequence"/>
</dbReference>
<organism evidence="1 2">
    <name type="scientific">Hibiscus sabdariffa</name>
    <name type="common">roselle</name>
    <dbReference type="NCBI Taxonomy" id="183260"/>
    <lineage>
        <taxon>Eukaryota</taxon>
        <taxon>Viridiplantae</taxon>
        <taxon>Streptophyta</taxon>
        <taxon>Embryophyta</taxon>
        <taxon>Tracheophyta</taxon>
        <taxon>Spermatophyta</taxon>
        <taxon>Magnoliopsida</taxon>
        <taxon>eudicotyledons</taxon>
        <taxon>Gunneridae</taxon>
        <taxon>Pentapetalae</taxon>
        <taxon>rosids</taxon>
        <taxon>malvids</taxon>
        <taxon>Malvales</taxon>
        <taxon>Malvaceae</taxon>
        <taxon>Malvoideae</taxon>
        <taxon>Hibiscus</taxon>
    </lineage>
</organism>
<sequence>MLEANILMSGFMESTCSSIVYRRYPVRSISYSGPHVHGIRPLKLTTYSSTAAFTLMCYRARWKLLPFLLPQSNRVPKADAEVCASYSNVYWRTMGITNKDSPSSQVSEYGSGSISMFTTHCLECQGTSKGAGT</sequence>
<dbReference type="EMBL" id="JBBPBM010000041">
    <property type="protein sequence ID" value="KAK8524317.1"/>
    <property type="molecule type" value="Genomic_DNA"/>
</dbReference>
<comment type="caution">
    <text evidence="1">The sequence shown here is derived from an EMBL/GenBank/DDBJ whole genome shotgun (WGS) entry which is preliminary data.</text>
</comment>